<comment type="caution">
    <text evidence="9">The sequence shown here is derived from an EMBL/GenBank/DDBJ whole genome shotgun (WGS) entry which is preliminary data.</text>
</comment>
<protein>
    <submittedName>
        <fullName evidence="9">Nitrate/nitrite transporter NarK</fullName>
    </submittedName>
</protein>
<dbReference type="InterPro" id="IPR011701">
    <property type="entry name" value="MFS"/>
</dbReference>
<feature type="transmembrane region" description="Helical" evidence="7">
    <location>
        <begin position="277"/>
        <end position="295"/>
    </location>
</feature>
<dbReference type="Gene3D" id="1.20.1250.20">
    <property type="entry name" value="MFS general substrate transporter like domains"/>
    <property type="match status" value="1"/>
</dbReference>
<dbReference type="InterPro" id="IPR005829">
    <property type="entry name" value="Sugar_transporter_CS"/>
</dbReference>
<dbReference type="PANTHER" id="PTHR23517">
    <property type="entry name" value="RESISTANCE PROTEIN MDTM, PUTATIVE-RELATED-RELATED"/>
    <property type="match status" value="1"/>
</dbReference>
<evidence type="ECO:0000256" key="2">
    <source>
        <dbReference type="ARBA" id="ARBA00022448"/>
    </source>
</evidence>
<evidence type="ECO:0000256" key="3">
    <source>
        <dbReference type="ARBA" id="ARBA00022475"/>
    </source>
</evidence>
<reference evidence="9 10" key="1">
    <citation type="submission" date="2018-10" db="EMBL/GenBank/DDBJ databases">
        <title>Comparative analysis of microorganisms from saline springs in Andes Mountain Range, Colombia.</title>
        <authorList>
            <person name="Rubin E."/>
        </authorList>
    </citation>
    <scope>NUCLEOTIDE SEQUENCE [LARGE SCALE GENOMIC DNA]</scope>
    <source>
        <strain evidence="9 10">USBA 36</strain>
    </source>
</reference>
<evidence type="ECO:0000256" key="4">
    <source>
        <dbReference type="ARBA" id="ARBA00022692"/>
    </source>
</evidence>
<organism evidence="9 10">
    <name type="scientific">Oceanibaculum indicum</name>
    <dbReference type="NCBI Taxonomy" id="526216"/>
    <lineage>
        <taxon>Bacteria</taxon>
        <taxon>Pseudomonadati</taxon>
        <taxon>Pseudomonadota</taxon>
        <taxon>Alphaproteobacteria</taxon>
        <taxon>Rhodospirillales</taxon>
        <taxon>Oceanibaculaceae</taxon>
        <taxon>Oceanibaculum</taxon>
    </lineage>
</organism>
<dbReference type="GO" id="GO:0005886">
    <property type="term" value="C:plasma membrane"/>
    <property type="evidence" value="ECO:0007669"/>
    <property type="project" value="UniProtKB-SubCell"/>
</dbReference>
<dbReference type="CDD" id="cd17325">
    <property type="entry name" value="MFS_MdtG_SLC18_like"/>
    <property type="match status" value="1"/>
</dbReference>
<dbReference type="PROSITE" id="PS00216">
    <property type="entry name" value="SUGAR_TRANSPORT_1"/>
    <property type="match status" value="1"/>
</dbReference>
<evidence type="ECO:0000256" key="6">
    <source>
        <dbReference type="ARBA" id="ARBA00023136"/>
    </source>
</evidence>
<sequence length="396" mass="42738">MLRQPASFWRLFGADFILRTAYQMGKTPVLPLFAAAIGAGQMLIGSIVAVSTVTGMLLKPMIGALSDRWGRRLWLWLALVVFAGTPFLYQFVTTPDELLVLRLFHGTATAIFGPVTLAYIIEMGREERATRLGWFEMARSGGYFFAPAITGWLLTIMPPEQVFTIIGALSCLAFIPVAFMTHTDTPLQAQREHRPSLWRQLATGFSHAASRIELWFASCLEVTVYCVTYGLKAFLPIFAVQEAGFSVLAAGLFFTVQEAAHMLTRPIGGRLGDRRGYLPAISGGMAVLGAALLLLPTTTTGAELVAVAVLSGIAQGLIFPSTVALVGNAVSASHTGLGLGMYGTMKNLGKVIGPIATGAMLELLSYGTVFRALAGFILAVALFVLLTHRQRQRVYE</sequence>
<dbReference type="InterPro" id="IPR050171">
    <property type="entry name" value="MFS_Transporters"/>
</dbReference>
<feature type="transmembrane region" description="Helical" evidence="7">
    <location>
        <begin position="163"/>
        <end position="181"/>
    </location>
</feature>
<evidence type="ECO:0000313" key="9">
    <source>
        <dbReference type="EMBL" id="RKQ72393.1"/>
    </source>
</evidence>
<dbReference type="InterPro" id="IPR020846">
    <property type="entry name" value="MFS_dom"/>
</dbReference>
<keyword evidence="2" id="KW-0813">Transport</keyword>
<dbReference type="PROSITE" id="PS50850">
    <property type="entry name" value="MFS"/>
    <property type="match status" value="1"/>
</dbReference>
<dbReference type="InterPro" id="IPR036259">
    <property type="entry name" value="MFS_trans_sf"/>
</dbReference>
<name>A0A420WN00_9PROT</name>
<dbReference type="RefSeq" id="WP_121216780.1">
    <property type="nucleotide sequence ID" value="NZ_RBIG01000001.1"/>
</dbReference>
<evidence type="ECO:0000256" key="7">
    <source>
        <dbReference type="SAM" id="Phobius"/>
    </source>
</evidence>
<evidence type="ECO:0000256" key="1">
    <source>
        <dbReference type="ARBA" id="ARBA00004651"/>
    </source>
</evidence>
<feature type="transmembrane region" description="Helical" evidence="7">
    <location>
        <begin position="73"/>
        <end position="92"/>
    </location>
</feature>
<dbReference type="SUPFAM" id="SSF103473">
    <property type="entry name" value="MFS general substrate transporter"/>
    <property type="match status" value="1"/>
</dbReference>
<proteinExistence type="predicted"/>
<evidence type="ECO:0000256" key="5">
    <source>
        <dbReference type="ARBA" id="ARBA00022989"/>
    </source>
</evidence>
<feature type="domain" description="Major facilitator superfamily (MFS) profile" evidence="8">
    <location>
        <begin position="1"/>
        <end position="392"/>
    </location>
</feature>
<keyword evidence="3" id="KW-1003">Cell membrane</keyword>
<gene>
    <name evidence="9" type="ORF">BCL74_0157</name>
</gene>
<keyword evidence="5 7" id="KW-1133">Transmembrane helix</keyword>
<comment type="subcellular location">
    <subcellularLocation>
        <location evidence="1">Cell membrane</location>
        <topology evidence="1">Multi-pass membrane protein</topology>
    </subcellularLocation>
</comment>
<feature type="transmembrane region" description="Helical" evidence="7">
    <location>
        <begin position="363"/>
        <end position="386"/>
    </location>
</feature>
<feature type="transmembrane region" description="Helical" evidence="7">
    <location>
        <begin position="237"/>
        <end position="256"/>
    </location>
</feature>
<accession>A0A420WN00</accession>
<dbReference type="EMBL" id="RBIG01000001">
    <property type="protein sequence ID" value="RKQ72393.1"/>
    <property type="molecule type" value="Genomic_DNA"/>
</dbReference>
<dbReference type="GO" id="GO:0022857">
    <property type="term" value="F:transmembrane transporter activity"/>
    <property type="evidence" value="ECO:0007669"/>
    <property type="project" value="InterPro"/>
</dbReference>
<dbReference type="OrthoDB" id="7930524at2"/>
<keyword evidence="4 7" id="KW-0812">Transmembrane</keyword>
<feature type="transmembrane region" description="Helical" evidence="7">
    <location>
        <begin position="32"/>
        <end position="53"/>
    </location>
</feature>
<feature type="transmembrane region" description="Helical" evidence="7">
    <location>
        <begin position="301"/>
        <end position="318"/>
    </location>
</feature>
<evidence type="ECO:0000259" key="8">
    <source>
        <dbReference type="PROSITE" id="PS50850"/>
    </source>
</evidence>
<dbReference type="Pfam" id="PF07690">
    <property type="entry name" value="MFS_1"/>
    <property type="match status" value="1"/>
</dbReference>
<keyword evidence="6 7" id="KW-0472">Membrane</keyword>
<feature type="transmembrane region" description="Helical" evidence="7">
    <location>
        <begin position="141"/>
        <end position="157"/>
    </location>
</feature>
<dbReference type="Proteomes" id="UP000277424">
    <property type="component" value="Unassembled WGS sequence"/>
</dbReference>
<dbReference type="AlphaFoldDB" id="A0A420WN00"/>
<feature type="transmembrane region" description="Helical" evidence="7">
    <location>
        <begin position="98"/>
        <end position="121"/>
    </location>
</feature>
<evidence type="ECO:0000313" key="10">
    <source>
        <dbReference type="Proteomes" id="UP000277424"/>
    </source>
</evidence>